<feature type="transmembrane region" description="Helical" evidence="1">
    <location>
        <begin position="425"/>
        <end position="447"/>
    </location>
</feature>
<name>A0A0F6U3J3_MICAE</name>
<feature type="transmembrane region" description="Helical" evidence="1">
    <location>
        <begin position="65"/>
        <end position="84"/>
    </location>
</feature>
<feature type="transmembrane region" description="Helical" evidence="1">
    <location>
        <begin position="484"/>
        <end position="506"/>
    </location>
</feature>
<feature type="transmembrane region" description="Helical" evidence="1">
    <location>
        <begin position="39"/>
        <end position="59"/>
    </location>
</feature>
<accession>A0A0F6U3J3</accession>
<organism evidence="2 3">
    <name type="scientific">Microcystis aeruginosa NIES-2549</name>
    <dbReference type="NCBI Taxonomy" id="1641812"/>
    <lineage>
        <taxon>Bacteria</taxon>
        <taxon>Bacillati</taxon>
        <taxon>Cyanobacteriota</taxon>
        <taxon>Cyanophyceae</taxon>
        <taxon>Oscillatoriophycideae</taxon>
        <taxon>Chroococcales</taxon>
        <taxon>Microcystaceae</taxon>
        <taxon>Microcystis</taxon>
    </lineage>
</organism>
<feature type="transmembrane region" description="Helical" evidence="1">
    <location>
        <begin position="459"/>
        <end position="477"/>
    </location>
</feature>
<feature type="transmembrane region" description="Helical" evidence="1">
    <location>
        <begin position="526"/>
        <end position="552"/>
    </location>
</feature>
<dbReference type="AlphaFoldDB" id="A0A0F6U3J3"/>
<dbReference type="EMBL" id="CP011304">
    <property type="protein sequence ID" value="AKE64339.1"/>
    <property type="molecule type" value="Genomic_DNA"/>
</dbReference>
<dbReference type="Proteomes" id="UP000034103">
    <property type="component" value="Chromosome"/>
</dbReference>
<feature type="transmembrane region" description="Helical" evidence="1">
    <location>
        <begin position="261"/>
        <end position="282"/>
    </location>
</feature>
<feature type="transmembrane region" description="Helical" evidence="1">
    <location>
        <begin position="294"/>
        <end position="315"/>
    </location>
</feature>
<protein>
    <submittedName>
        <fullName evidence="2">Uncharacterized protein</fullName>
    </submittedName>
</protein>
<reference evidence="2 3" key="1">
    <citation type="journal article" date="2015" name="Genome Announc.">
        <title>Complete Genome Sequence of Microcystis aeruginosa NIES-2549, a Bloom-Forming Cyanobacterium from Lake Kasumigaura, Japan.</title>
        <authorList>
            <person name="Yamaguchi H."/>
            <person name="Suzuki S."/>
            <person name="Tanabe Y."/>
            <person name="Osana Y."/>
            <person name="Shimura Y."/>
            <person name="Ishida K."/>
            <person name="Kawachi M."/>
        </authorList>
    </citation>
    <scope>NUCLEOTIDE SEQUENCE [LARGE SCALE GENOMIC DNA]</scope>
    <source>
        <strain evidence="2 3">NIES-2549</strain>
    </source>
</reference>
<gene>
    <name evidence="2" type="ORF">MYAER_1991</name>
</gene>
<keyword evidence="1" id="KW-0812">Transmembrane</keyword>
<sequence length="566" mass="63534">MNISFLQLFFFGAISLTLTFTLGYVSLRAISRFTVKECMALAGAWGMALQSAIAFVNFLCGFSGRTFFLLATAGLFIISLWLLTRQLWQAEERENYRWLYLAILFWLVLLGMQFFVVLYSGGFYYGDWWMHFDIAQIFLGLQKTDTVYFGTYNVTSRTPLFNLFSSYYLALLENSFAVYQITAILPGVFLTLLIPLFLRPSLIPLAFFLVAFSPYLSNIITYPWPKVLATVYILTGIYFYLDLRNNPRTRVYSLSGIGCGVSWGLAFLSHPSAILYVIAPIIDNLWVNRKNLALVVRQLFFPLILMIAVCLPWYLWGISHFGLASIFQTAMGTTGGATASVRISDAFNNAWSTVYPLELSDAVQDRIQKGPGEGGEFYILRYRLWNSWFRLYFSVLAGSITITLSAVLLTVFGKRVFGKVKGKPLFPRSFLVSVLASGFLGGCFLQPGFHRGGIIGESMTPIVVLLLLIVTEYLAMLPVRLKQLILFTIVGEFVLSRGIHLLFLGAEKTVVWDGNADLKTNYSLQFARDLIGTPIGLFMAIVALIIFLVIGWKTVSGGGDLRESLE</sequence>
<feature type="transmembrane region" description="Helical" evidence="1">
    <location>
        <begin position="6"/>
        <end position="27"/>
    </location>
</feature>
<dbReference type="RefSeq" id="WP_162496089.1">
    <property type="nucleotide sequence ID" value="NZ_CP011304.1"/>
</dbReference>
<feature type="transmembrane region" description="Helical" evidence="1">
    <location>
        <begin position="96"/>
        <end position="120"/>
    </location>
</feature>
<evidence type="ECO:0000256" key="1">
    <source>
        <dbReference type="SAM" id="Phobius"/>
    </source>
</evidence>
<evidence type="ECO:0000313" key="3">
    <source>
        <dbReference type="Proteomes" id="UP000034103"/>
    </source>
</evidence>
<keyword evidence="1" id="KW-0472">Membrane</keyword>
<feature type="transmembrane region" description="Helical" evidence="1">
    <location>
        <begin position="176"/>
        <end position="198"/>
    </location>
</feature>
<dbReference type="PATRIC" id="fig|1641812.3.peg.2059"/>
<proteinExistence type="predicted"/>
<keyword evidence="1" id="KW-1133">Transmembrane helix</keyword>
<evidence type="ECO:0000313" key="2">
    <source>
        <dbReference type="EMBL" id="AKE64339.1"/>
    </source>
</evidence>
<feature type="transmembrane region" description="Helical" evidence="1">
    <location>
        <begin position="391"/>
        <end position="413"/>
    </location>
</feature>
<feature type="transmembrane region" description="Helical" evidence="1">
    <location>
        <begin position="219"/>
        <end position="241"/>
    </location>
</feature>
<dbReference type="HOGENOM" id="CLU_515624_0_0_3"/>